<evidence type="ECO:0000313" key="2">
    <source>
        <dbReference type="Proteomes" id="UP000230707"/>
    </source>
</evidence>
<dbReference type="AlphaFoldDB" id="A0A2H0NIC9"/>
<proteinExistence type="predicted"/>
<protein>
    <recommendedName>
        <fullName evidence="3">HPr kinase/phosphorylase C-terminal domain-containing protein</fullName>
    </recommendedName>
</protein>
<accession>A0A2H0NIC9</accession>
<dbReference type="SUPFAM" id="SSF53795">
    <property type="entry name" value="PEP carboxykinase-like"/>
    <property type="match status" value="1"/>
</dbReference>
<dbReference type="EMBL" id="PCWS01000045">
    <property type="protein sequence ID" value="PIR08628.1"/>
    <property type="molecule type" value="Genomic_DNA"/>
</dbReference>
<reference evidence="1 2" key="1">
    <citation type="submission" date="2017-09" db="EMBL/GenBank/DDBJ databases">
        <title>Depth-based differentiation of microbial function through sediment-hosted aquifers and enrichment of novel symbionts in the deep terrestrial subsurface.</title>
        <authorList>
            <person name="Probst A.J."/>
            <person name="Ladd B."/>
            <person name="Jarett J.K."/>
            <person name="Geller-Mcgrath D.E."/>
            <person name="Sieber C.M."/>
            <person name="Emerson J.B."/>
            <person name="Anantharaman K."/>
            <person name="Thomas B.C."/>
            <person name="Malmstrom R."/>
            <person name="Stieglmeier M."/>
            <person name="Klingl A."/>
            <person name="Woyke T."/>
            <person name="Ryan C.M."/>
            <person name="Banfield J.F."/>
        </authorList>
    </citation>
    <scope>NUCLEOTIDE SEQUENCE [LARGE SCALE GENOMIC DNA]</scope>
    <source>
        <strain evidence="1">CG11_big_fil_rev_8_21_14_0_20_37_11</strain>
    </source>
</reference>
<gene>
    <name evidence="1" type="ORF">COV53_02035</name>
</gene>
<sequence>MCFNIDINITDFIIRISLEKIKNKKAYKEFSASIFHMFQDQILANNITSPNVIIHVQATSGDRLFTNKGGSLYAKIAKTTDSKTIYSNYSISIIQLRFLVYMAFKLAVRNTINYFTFHASGISYGNKVILFMGDSEAGKSTIINLFANKKIRVFCDDLCLIKAERNYFSCNPVSLFQKIHINPEDRKYILYKLMLLKKSDNFKIERIKIKNNQKLLTDFLKRQITNLMPFMKKQFTANLLKRHDGTISYLFFPKKQISEDQFKQIIH</sequence>
<evidence type="ECO:0000313" key="1">
    <source>
        <dbReference type="EMBL" id="PIR08628.1"/>
    </source>
</evidence>
<organism evidence="1 2">
    <name type="scientific">Candidatus Gottesmanbacteria bacterium CG11_big_fil_rev_8_21_14_0_20_37_11</name>
    <dbReference type="NCBI Taxonomy" id="1974575"/>
    <lineage>
        <taxon>Bacteria</taxon>
        <taxon>Candidatus Gottesmaniibacteriota</taxon>
    </lineage>
</organism>
<evidence type="ECO:0008006" key="3">
    <source>
        <dbReference type="Google" id="ProtNLM"/>
    </source>
</evidence>
<dbReference type="InterPro" id="IPR027417">
    <property type="entry name" value="P-loop_NTPase"/>
</dbReference>
<comment type="caution">
    <text evidence="1">The sequence shown here is derived from an EMBL/GenBank/DDBJ whole genome shotgun (WGS) entry which is preliminary data.</text>
</comment>
<dbReference type="Gene3D" id="3.40.50.300">
    <property type="entry name" value="P-loop containing nucleotide triphosphate hydrolases"/>
    <property type="match status" value="1"/>
</dbReference>
<name>A0A2H0NIC9_9BACT</name>
<dbReference type="Proteomes" id="UP000230707">
    <property type="component" value="Unassembled WGS sequence"/>
</dbReference>